<dbReference type="GO" id="GO:0005886">
    <property type="term" value="C:plasma membrane"/>
    <property type="evidence" value="ECO:0007669"/>
    <property type="project" value="UniProtKB-SubCell"/>
</dbReference>
<evidence type="ECO:0000256" key="4">
    <source>
        <dbReference type="ARBA" id="ARBA00022475"/>
    </source>
</evidence>
<feature type="transmembrane region" description="Helical" evidence="8">
    <location>
        <begin position="139"/>
        <end position="159"/>
    </location>
</feature>
<evidence type="ECO:0000256" key="6">
    <source>
        <dbReference type="ARBA" id="ARBA00022989"/>
    </source>
</evidence>
<dbReference type="PANTHER" id="PTHR23502">
    <property type="entry name" value="MAJOR FACILITATOR SUPERFAMILY"/>
    <property type="match status" value="1"/>
</dbReference>
<dbReference type="PROSITE" id="PS50850">
    <property type="entry name" value="MFS"/>
    <property type="match status" value="1"/>
</dbReference>
<proteinExistence type="inferred from homology"/>
<comment type="similarity">
    <text evidence="2 8">Belongs to the major facilitator superfamily. Bcr/CmlA family.</text>
</comment>
<dbReference type="GO" id="GO:0042910">
    <property type="term" value="F:xenobiotic transmembrane transporter activity"/>
    <property type="evidence" value="ECO:0007669"/>
    <property type="project" value="InterPro"/>
</dbReference>
<feature type="transmembrane region" description="Helical" evidence="8">
    <location>
        <begin position="345"/>
        <end position="365"/>
    </location>
</feature>
<evidence type="ECO:0000256" key="1">
    <source>
        <dbReference type="ARBA" id="ARBA00004651"/>
    </source>
</evidence>
<keyword evidence="6 8" id="KW-1133">Transmembrane helix</keyword>
<feature type="transmembrane region" description="Helical" evidence="8">
    <location>
        <begin position="165"/>
        <end position="181"/>
    </location>
</feature>
<comment type="subcellular location">
    <subcellularLocation>
        <location evidence="8">Cell inner membrane</location>
        <topology evidence="8">Multi-pass membrane protein</topology>
    </subcellularLocation>
    <subcellularLocation>
        <location evidence="1">Cell membrane</location>
        <topology evidence="1">Multi-pass membrane protein</topology>
    </subcellularLocation>
</comment>
<keyword evidence="4" id="KW-1003">Cell membrane</keyword>
<feature type="transmembrane region" description="Helical" evidence="8">
    <location>
        <begin position="38"/>
        <end position="64"/>
    </location>
</feature>
<gene>
    <name evidence="10" type="ORF">HUK82_07110</name>
</gene>
<feature type="transmembrane region" description="Helical" evidence="8">
    <location>
        <begin position="101"/>
        <end position="118"/>
    </location>
</feature>
<evidence type="ECO:0000313" key="10">
    <source>
        <dbReference type="EMBL" id="NVN40331.1"/>
    </source>
</evidence>
<keyword evidence="5 8" id="KW-0812">Transmembrane</keyword>
<feature type="transmembrane region" description="Helical" evidence="8">
    <location>
        <begin position="371"/>
        <end position="390"/>
    </location>
</feature>
<dbReference type="Proteomes" id="UP000585665">
    <property type="component" value="Unassembled WGS sequence"/>
</dbReference>
<evidence type="ECO:0000256" key="2">
    <source>
        <dbReference type="ARBA" id="ARBA00006236"/>
    </source>
</evidence>
<keyword evidence="11" id="KW-1185">Reference proteome</keyword>
<dbReference type="SUPFAM" id="SSF103473">
    <property type="entry name" value="MFS general substrate transporter"/>
    <property type="match status" value="1"/>
</dbReference>
<name>A0A850PGN8_9PROT</name>
<feature type="transmembrane region" description="Helical" evidence="8">
    <location>
        <begin position="308"/>
        <end position="333"/>
    </location>
</feature>
<dbReference type="InterPro" id="IPR004812">
    <property type="entry name" value="Efflux_drug-R_Bcr/CmlA"/>
</dbReference>
<accession>A0A850PGN8</accession>
<dbReference type="InterPro" id="IPR036259">
    <property type="entry name" value="MFS_trans_sf"/>
</dbReference>
<comment type="caution">
    <text evidence="8">Lacks conserved residue(s) required for the propagation of feature annotation.</text>
</comment>
<dbReference type="NCBIfam" id="TIGR00710">
    <property type="entry name" value="efflux_Bcr_CflA"/>
    <property type="match status" value="1"/>
</dbReference>
<dbReference type="Gene3D" id="1.20.1720.10">
    <property type="entry name" value="Multidrug resistance protein D"/>
    <property type="match status" value="1"/>
</dbReference>
<dbReference type="RefSeq" id="WP_176613300.1">
    <property type="nucleotide sequence ID" value="NZ_JABXXR010000037.1"/>
</dbReference>
<sequence>MKQKQSLVAITAVLAILTAVGPISTDMYLPAFGAMSDALGYGAGGTQMTLAAWFFGLSIGQVTWGAYADHYGRRGPLLLGTSIYTLASVGCALAGDMVLFSIFRLLAAFGAAASLVIPRAVIRDVVGTDGDAARMLGRMVLVMSIVPMMAPTLGGLIVQHWDWRGIFWMASLYGVFCLWLVQRALPDTLTPALHVRFAFGRALTGYVVVMTERVFVLHALEGGFATFSLFAFLGGAPMVFLSGYHLSPTLFGSVFVLNAVGYALGTNVNGRMVPRYGASRVLSGAVTALVIVTLLMVVAAWFGLGGVWAQVCGITLCMMVLGFLLPGAALGSVLPNKGAAASASALYGTVVFFIGAVSTVVVGRIDTPGPLPMTVLMLVGALAALTCDRVRRRR</sequence>
<evidence type="ECO:0000259" key="9">
    <source>
        <dbReference type="PROSITE" id="PS50850"/>
    </source>
</evidence>
<feature type="transmembrane region" description="Helical" evidence="8">
    <location>
        <begin position="76"/>
        <end position="95"/>
    </location>
</feature>
<dbReference type="AlphaFoldDB" id="A0A850PGN8"/>
<keyword evidence="8" id="KW-0997">Cell inner membrane</keyword>
<organism evidence="10 11">
    <name type="scientific">Ameyamaea chiangmaiensis</name>
    <dbReference type="NCBI Taxonomy" id="442969"/>
    <lineage>
        <taxon>Bacteria</taxon>
        <taxon>Pseudomonadati</taxon>
        <taxon>Pseudomonadota</taxon>
        <taxon>Alphaproteobacteria</taxon>
        <taxon>Acetobacterales</taxon>
        <taxon>Acetobacteraceae</taxon>
        <taxon>Ameyamaea</taxon>
    </lineage>
</organism>
<dbReference type="EMBL" id="JABXXR010000037">
    <property type="protein sequence ID" value="NVN40331.1"/>
    <property type="molecule type" value="Genomic_DNA"/>
</dbReference>
<evidence type="ECO:0000256" key="8">
    <source>
        <dbReference type="RuleBase" id="RU365088"/>
    </source>
</evidence>
<dbReference type="GO" id="GO:1990961">
    <property type="term" value="P:xenobiotic detoxification by transmembrane export across the plasma membrane"/>
    <property type="evidence" value="ECO:0007669"/>
    <property type="project" value="InterPro"/>
</dbReference>
<dbReference type="PANTHER" id="PTHR23502:SF132">
    <property type="entry name" value="POLYAMINE TRANSPORTER 2-RELATED"/>
    <property type="match status" value="1"/>
</dbReference>
<dbReference type="CDD" id="cd17320">
    <property type="entry name" value="MFS_MdfA_MDR_like"/>
    <property type="match status" value="1"/>
</dbReference>
<evidence type="ECO:0000256" key="3">
    <source>
        <dbReference type="ARBA" id="ARBA00022448"/>
    </source>
</evidence>
<reference evidence="10 11" key="1">
    <citation type="submission" date="2020-06" db="EMBL/GenBank/DDBJ databases">
        <title>Description of novel acetic acid bacteria.</title>
        <authorList>
            <person name="Sombolestani A."/>
        </authorList>
    </citation>
    <scope>NUCLEOTIDE SEQUENCE [LARGE SCALE GENOMIC DNA]</scope>
    <source>
        <strain evidence="10 11">LMG 27010</strain>
    </source>
</reference>
<feature type="transmembrane region" description="Helical" evidence="8">
    <location>
        <begin position="281"/>
        <end position="302"/>
    </location>
</feature>
<feature type="transmembrane region" description="Helical" evidence="8">
    <location>
        <begin position="223"/>
        <end position="244"/>
    </location>
</feature>
<feature type="domain" description="Major facilitator superfamily (MFS) profile" evidence="9">
    <location>
        <begin position="10"/>
        <end position="392"/>
    </location>
</feature>
<dbReference type="InterPro" id="IPR011701">
    <property type="entry name" value="MFS"/>
</dbReference>
<dbReference type="Pfam" id="PF07690">
    <property type="entry name" value="MFS_1"/>
    <property type="match status" value="1"/>
</dbReference>
<evidence type="ECO:0000313" key="11">
    <source>
        <dbReference type="Proteomes" id="UP000585665"/>
    </source>
</evidence>
<keyword evidence="3 8" id="KW-0813">Transport</keyword>
<evidence type="ECO:0000256" key="7">
    <source>
        <dbReference type="ARBA" id="ARBA00023136"/>
    </source>
</evidence>
<keyword evidence="7 8" id="KW-0472">Membrane</keyword>
<comment type="caution">
    <text evidence="10">The sequence shown here is derived from an EMBL/GenBank/DDBJ whole genome shotgun (WGS) entry which is preliminary data.</text>
</comment>
<evidence type="ECO:0000256" key="5">
    <source>
        <dbReference type="ARBA" id="ARBA00022692"/>
    </source>
</evidence>
<dbReference type="InterPro" id="IPR020846">
    <property type="entry name" value="MFS_dom"/>
</dbReference>
<feature type="transmembrane region" description="Helical" evidence="8">
    <location>
        <begin position="250"/>
        <end position="269"/>
    </location>
</feature>
<protein>
    <recommendedName>
        <fullName evidence="8">Bcr/CflA family efflux transporter</fullName>
    </recommendedName>
</protein>